<comment type="similarity">
    <text evidence="4">Belongs to the complex I LYR family. SDHAF1 subfamily.</text>
</comment>
<accession>A0A067TKG3</accession>
<dbReference type="Pfam" id="PF05347">
    <property type="entry name" value="Complex1_LYR"/>
    <property type="match status" value="1"/>
</dbReference>
<dbReference type="EMBL" id="KL142369">
    <property type="protein sequence ID" value="KDR82827.1"/>
    <property type="molecule type" value="Genomic_DNA"/>
</dbReference>
<dbReference type="Proteomes" id="UP000027222">
    <property type="component" value="Unassembled WGS sequence"/>
</dbReference>
<evidence type="ECO:0000259" key="5">
    <source>
        <dbReference type="Pfam" id="PF05347"/>
    </source>
</evidence>
<evidence type="ECO:0000256" key="1">
    <source>
        <dbReference type="ARBA" id="ARBA00004305"/>
    </source>
</evidence>
<keyword evidence="3" id="KW-0143">Chaperone</keyword>
<sequence length="104" mass="12475">MSAAKSGLQTEILHLYRRALRMVKTKPESVRPKFRLYVRYTFHTNASKVNPRNVSYIEHLLRQGKKQIEQYEDPAVKDCFVSHEMVTWSMEREILKKCWFGKVW</sequence>
<dbReference type="HOGENOM" id="CLU_154777_1_0_1"/>
<dbReference type="GO" id="GO:0034553">
    <property type="term" value="P:mitochondrial respiratory chain complex II assembly"/>
    <property type="evidence" value="ECO:0007669"/>
    <property type="project" value="InterPro"/>
</dbReference>
<evidence type="ECO:0000313" key="7">
    <source>
        <dbReference type="Proteomes" id="UP000027222"/>
    </source>
</evidence>
<keyword evidence="2" id="KW-0496">Mitochondrion</keyword>
<feature type="domain" description="Complex 1 LYR protein" evidence="5">
    <location>
        <begin position="11"/>
        <end position="69"/>
    </location>
</feature>
<evidence type="ECO:0000313" key="6">
    <source>
        <dbReference type="EMBL" id="KDR82827.1"/>
    </source>
</evidence>
<evidence type="ECO:0000256" key="4">
    <source>
        <dbReference type="ARBA" id="ARBA00025715"/>
    </source>
</evidence>
<reference evidence="7" key="1">
    <citation type="journal article" date="2014" name="Proc. Natl. Acad. Sci. U.S.A.">
        <title>Extensive sampling of basidiomycete genomes demonstrates inadequacy of the white-rot/brown-rot paradigm for wood decay fungi.</title>
        <authorList>
            <person name="Riley R."/>
            <person name="Salamov A.A."/>
            <person name="Brown D.W."/>
            <person name="Nagy L.G."/>
            <person name="Floudas D."/>
            <person name="Held B.W."/>
            <person name="Levasseur A."/>
            <person name="Lombard V."/>
            <person name="Morin E."/>
            <person name="Otillar R."/>
            <person name="Lindquist E.A."/>
            <person name="Sun H."/>
            <person name="LaButti K.M."/>
            <person name="Schmutz J."/>
            <person name="Jabbour D."/>
            <person name="Luo H."/>
            <person name="Baker S.E."/>
            <person name="Pisabarro A.G."/>
            <person name="Walton J.D."/>
            <person name="Blanchette R.A."/>
            <person name="Henrissat B."/>
            <person name="Martin F."/>
            <person name="Cullen D."/>
            <person name="Hibbett D.S."/>
            <person name="Grigoriev I.V."/>
        </authorList>
    </citation>
    <scope>NUCLEOTIDE SEQUENCE [LARGE SCALE GENOMIC DNA]</scope>
    <source>
        <strain evidence="7">CBS 339.88</strain>
    </source>
</reference>
<dbReference type="InterPro" id="IPR045295">
    <property type="entry name" value="Complex1_LYR_SDHAF1_LYRM8"/>
</dbReference>
<protein>
    <recommendedName>
        <fullName evidence="5">Complex 1 LYR protein domain-containing protein</fullName>
    </recommendedName>
</protein>
<evidence type="ECO:0000256" key="3">
    <source>
        <dbReference type="ARBA" id="ARBA00023186"/>
    </source>
</evidence>
<keyword evidence="7" id="KW-1185">Reference proteome</keyword>
<proteinExistence type="inferred from homology"/>
<dbReference type="STRING" id="685588.A0A067TKG3"/>
<evidence type="ECO:0000256" key="2">
    <source>
        <dbReference type="ARBA" id="ARBA00023128"/>
    </source>
</evidence>
<dbReference type="InterPro" id="IPR008011">
    <property type="entry name" value="Complex1_LYR_dom"/>
</dbReference>
<name>A0A067TKG3_GALM3</name>
<dbReference type="GO" id="GO:0005759">
    <property type="term" value="C:mitochondrial matrix"/>
    <property type="evidence" value="ECO:0007669"/>
    <property type="project" value="UniProtKB-SubCell"/>
</dbReference>
<dbReference type="CDD" id="cd20268">
    <property type="entry name" value="Complex1_LYR_SDHAF1_LYRM8"/>
    <property type="match status" value="1"/>
</dbReference>
<dbReference type="PANTHER" id="PTHR13675">
    <property type="entry name" value="LYR MOTIF-CONTAINING PROTEIN 2"/>
    <property type="match status" value="1"/>
</dbReference>
<organism evidence="6 7">
    <name type="scientific">Galerina marginata (strain CBS 339.88)</name>
    <dbReference type="NCBI Taxonomy" id="685588"/>
    <lineage>
        <taxon>Eukaryota</taxon>
        <taxon>Fungi</taxon>
        <taxon>Dikarya</taxon>
        <taxon>Basidiomycota</taxon>
        <taxon>Agaricomycotina</taxon>
        <taxon>Agaricomycetes</taxon>
        <taxon>Agaricomycetidae</taxon>
        <taxon>Agaricales</taxon>
        <taxon>Agaricineae</taxon>
        <taxon>Strophariaceae</taxon>
        <taxon>Galerina</taxon>
    </lineage>
</organism>
<dbReference type="AlphaFoldDB" id="A0A067TKG3"/>
<gene>
    <name evidence="6" type="ORF">GALMADRAFT_238428</name>
</gene>
<dbReference type="OrthoDB" id="273010at2759"/>
<dbReference type="PANTHER" id="PTHR13675:SF1">
    <property type="entry name" value="SUCCINATE DEHYDROGENASE ASSEMBLY FACTOR 1, MITOCHONDRIAL"/>
    <property type="match status" value="1"/>
</dbReference>
<comment type="subcellular location">
    <subcellularLocation>
        <location evidence="1">Mitochondrion matrix</location>
    </subcellularLocation>
</comment>